<evidence type="ECO:0000313" key="1">
    <source>
        <dbReference type="EMBL" id="GEY66714.1"/>
    </source>
</evidence>
<accession>A0A699HTH7</accession>
<gene>
    <name evidence="1" type="ORF">Tci_438688</name>
</gene>
<dbReference type="AlphaFoldDB" id="A0A699HTH7"/>
<reference evidence="1" key="1">
    <citation type="journal article" date="2019" name="Sci. Rep.">
        <title>Draft genome of Tanacetum cinerariifolium, the natural source of mosquito coil.</title>
        <authorList>
            <person name="Yamashiro T."/>
            <person name="Shiraishi A."/>
            <person name="Satake H."/>
            <person name="Nakayama K."/>
        </authorList>
    </citation>
    <scope>NUCLEOTIDE SEQUENCE</scope>
</reference>
<sequence>MKDGYLNAYRRGTLVYFYQSTQLLNKPSIRVRASVQALAPAPQRPQGIVMTIGQACYEVQATVVSRHGWLRD</sequence>
<protein>
    <submittedName>
        <fullName evidence="1">Uncharacterized protein</fullName>
    </submittedName>
</protein>
<organism evidence="1">
    <name type="scientific">Tanacetum cinerariifolium</name>
    <name type="common">Dalmatian daisy</name>
    <name type="synonym">Chrysanthemum cinerariifolium</name>
    <dbReference type="NCBI Taxonomy" id="118510"/>
    <lineage>
        <taxon>Eukaryota</taxon>
        <taxon>Viridiplantae</taxon>
        <taxon>Streptophyta</taxon>
        <taxon>Embryophyta</taxon>
        <taxon>Tracheophyta</taxon>
        <taxon>Spermatophyta</taxon>
        <taxon>Magnoliopsida</taxon>
        <taxon>eudicotyledons</taxon>
        <taxon>Gunneridae</taxon>
        <taxon>Pentapetalae</taxon>
        <taxon>asterids</taxon>
        <taxon>campanulids</taxon>
        <taxon>Asterales</taxon>
        <taxon>Asteraceae</taxon>
        <taxon>Asteroideae</taxon>
        <taxon>Anthemideae</taxon>
        <taxon>Anthemidinae</taxon>
        <taxon>Tanacetum</taxon>
    </lineage>
</organism>
<comment type="caution">
    <text evidence="1">The sequence shown here is derived from an EMBL/GenBank/DDBJ whole genome shotgun (WGS) entry which is preliminary data.</text>
</comment>
<dbReference type="EMBL" id="BKCJ010198454">
    <property type="protein sequence ID" value="GEY66714.1"/>
    <property type="molecule type" value="Genomic_DNA"/>
</dbReference>
<name>A0A699HTH7_TANCI</name>
<proteinExistence type="predicted"/>